<protein>
    <recommendedName>
        <fullName evidence="5">Glycosyltransferase</fullName>
        <ecNumber evidence="5">2.4.1.-</ecNumber>
    </recommendedName>
</protein>
<evidence type="ECO:0000256" key="3">
    <source>
        <dbReference type="ARBA" id="ARBA00022679"/>
    </source>
</evidence>
<evidence type="ECO:0000313" key="7">
    <source>
        <dbReference type="RefSeq" id="XP_022751013.1"/>
    </source>
</evidence>
<dbReference type="SUPFAM" id="SSF53756">
    <property type="entry name" value="UDP-Glycosyltransferase/glycogen phosphorylase"/>
    <property type="match status" value="1"/>
</dbReference>
<organism evidence="6 7">
    <name type="scientific">Durio zibethinus</name>
    <name type="common">Durian</name>
    <dbReference type="NCBI Taxonomy" id="66656"/>
    <lineage>
        <taxon>Eukaryota</taxon>
        <taxon>Viridiplantae</taxon>
        <taxon>Streptophyta</taxon>
        <taxon>Embryophyta</taxon>
        <taxon>Tracheophyta</taxon>
        <taxon>Spermatophyta</taxon>
        <taxon>Magnoliopsida</taxon>
        <taxon>eudicotyledons</taxon>
        <taxon>Gunneridae</taxon>
        <taxon>Pentapetalae</taxon>
        <taxon>rosids</taxon>
        <taxon>malvids</taxon>
        <taxon>Malvales</taxon>
        <taxon>Malvaceae</taxon>
        <taxon>Helicteroideae</taxon>
        <taxon>Durio</taxon>
    </lineage>
</organism>
<dbReference type="PANTHER" id="PTHR11926">
    <property type="entry name" value="GLUCOSYL/GLUCURONOSYL TRANSFERASES"/>
    <property type="match status" value="1"/>
</dbReference>
<dbReference type="RefSeq" id="XP_022751013.1">
    <property type="nucleotide sequence ID" value="XM_022895278.1"/>
</dbReference>
<keyword evidence="2 4" id="KW-0328">Glycosyltransferase</keyword>
<dbReference type="KEGG" id="dzi:111299817"/>
<dbReference type="FunFam" id="3.40.50.2000:FF:000019">
    <property type="entry name" value="Glycosyltransferase"/>
    <property type="match status" value="1"/>
</dbReference>
<evidence type="ECO:0000256" key="1">
    <source>
        <dbReference type="ARBA" id="ARBA00009995"/>
    </source>
</evidence>
<gene>
    <name evidence="7" type="primary">LOC111299817</name>
</gene>
<dbReference type="GeneID" id="111299817"/>
<dbReference type="Gene3D" id="3.40.50.2000">
    <property type="entry name" value="Glycogen Phosphorylase B"/>
    <property type="match status" value="2"/>
</dbReference>
<keyword evidence="6" id="KW-1185">Reference proteome</keyword>
<dbReference type="CDD" id="cd03784">
    <property type="entry name" value="GT1_Gtf-like"/>
    <property type="match status" value="1"/>
</dbReference>
<dbReference type="PROSITE" id="PS00375">
    <property type="entry name" value="UDPGT"/>
    <property type="match status" value="1"/>
</dbReference>
<keyword evidence="3 4" id="KW-0808">Transferase</keyword>
<dbReference type="OrthoDB" id="5835829at2759"/>
<dbReference type="Pfam" id="PF00201">
    <property type="entry name" value="UDPGT"/>
    <property type="match status" value="1"/>
</dbReference>
<dbReference type="InterPro" id="IPR002213">
    <property type="entry name" value="UDP_glucos_trans"/>
</dbReference>
<accession>A0A6P5ZDW3</accession>
<dbReference type="GO" id="GO:0080044">
    <property type="term" value="F:quercetin 7-O-glucosyltransferase activity"/>
    <property type="evidence" value="ECO:0007669"/>
    <property type="project" value="TreeGrafter"/>
</dbReference>
<dbReference type="InterPro" id="IPR035595">
    <property type="entry name" value="UDP_glycos_trans_CS"/>
</dbReference>
<name>A0A6P5ZDW3_DURZI</name>
<sequence>MAQPQILLVTFPSQGLINPSLQFAKKLIGNGFHVTFMTAVSAFNRMNKTNSPPKGLSYATFSDGYDQGFNFGTDDVSHYMVEIKRCGSQTLREFIARSINQGTRFACIVYCTLVPWAAAVAREFHIPTTFLWNQPATVLSIYYHYFKGYEDVIENGINEGSSVMELPGLPLLTRHDLPSFLIPSNPYAFTLLEFKEHMEIPDQEVNPRVLVNTVDALEADVIAAMNKYHVVGIGPLMPSAFVDEKNPYETSFGGDLFQVKKEYKEMEWFNSKPESSVIYVSFGSLSVLAKPQMEEIAKGLLESGRPFLWVIRETRGEQKEEDHEGLSCEKELEKQGMTVPWCSQVEVLSHPSVGCFLTHCGWNSTFESLVSGVPMVTFPQWTDQPTNAKLVQDVWKTGVRMRKNEEGIVEGCEIKRCLELVIGGGERGEEMRRNAKKWKHLAREAAKENGSSDKNLKAFMEELNGC</sequence>
<dbReference type="Proteomes" id="UP000515121">
    <property type="component" value="Unplaced"/>
</dbReference>
<dbReference type="GO" id="GO:0080043">
    <property type="term" value="F:quercetin 3-O-glucosyltransferase activity"/>
    <property type="evidence" value="ECO:0007669"/>
    <property type="project" value="TreeGrafter"/>
</dbReference>
<dbReference type="PANTHER" id="PTHR11926:SF1546">
    <property type="entry name" value="GLYCOSYLTRANSFERASE"/>
    <property type="match status" value="1"/>
</dbReference>
<evidence type="ECO:0000313" key="6">
    <source>
        <dbReference type="Proteomes" id="UP000515121"/>
    </source>
</evidence>
<dbReference type="EC" id="2.4.1.-" evidence="5"/>
<proteinExistence type="inferred from homology"/>
<reference evidence="7" key="1">
    <citation type="submission" date="2025-08" db="UniProtKB">
        <authorList>
            <consortium name="RefSeq"/>
        </authorList>
    </citation>
    <scope>IDENTIFICATION</scope>
    <source>
        <tissue evidence="7">Fruit stalk</tissue>
    </source>
</reference>
<comment type="similarity">
    <text evidence="1 4">Belongs to the UDP-glycosyltransferase family.</text>
</comment>
<evidence type="ECO:0000256" key="4">
    <source>
        <dbReference type="RuleBase" id="RU003718"/>
    </source>
</evidence>
<evidence type="ECO:0000256" key="2">
    <source>
        <dbReference type="ARBA" id="ARBA00022676"/>
    </source>
</evidence>
<evidence type="ECO:0000256" key="5">
    <source>
        <dbReference type="RuleBase" id="RU362057"/>
    </source>
</evidence>
<dbReference type="AlphaFoldDB" id="A0A6P5ZDW3"/>